<evidence type="ECO:0000313" key="3">
    <source>
        <dbReference type="Proteomes" id="UP000297245"/>
    </source>
</evidence>
<proteinExistence type="predicted"/>
<gene>
    <name evidence="2" type="ORF">K435DRAFT_796610</name>
</gene>
<evidence type="ECO:0000256" key="1">
    <source>
        <dbReference type="SAM" id="MobiDB-lite"/>
    </source>
</evidence>
<dbReference type="AlphaFoldDB" id="A0A4S8M6B4"/>
<organism evidence="2 3">
    <name type="scientific">Dendrothele bispora (strain CBS 962.96)</name>
    <dbReference type="NCBI Taxonomy" id="1314807"/>
    <lineage>
        <taxon>Eukaryota</taxon>
        <taxon>Fungi</taxon>
        <taxon>Dikarya</taxon>
        <taxon>Basidiomycota</taxon>
        <taxon>Agaricomycotina</taxon>
        <taxon>Agaricomycetes</taxon>
        <taxon>Agaricomycetidae</taxon>
        <taxon>Agaricales</taxon>
        <taxon>Agaricales incertae sedis</taxon>
        <taxon>Dendrothele</taxon>
    </lineage>
</organism>
<feature type="region of interest" description="Disordered" evidence="1">
    <location>
        <begin position="70"/>
        <end position="110"/>
    </location>
</feature>
<evidence type="ECO:0000313" key="2">
    <source>
        <dbReference type="EMBL" id="THU97308.1"/>
    </source>
</evidence>
<accession>A0A4S8M6B4</accession>
<name>A0A4S8M6B4_DENBC</name>
<dbReference type="Proteomes" id="UP000297245">
    <property type="component" value="Unassembled WGS sequence"/>
</dbReference>
<keyword evidence="3" id="KW-1185">Reference proteome</keyword>
<sequence length="154" mass="17442">MIFFSPEGWQQVSWITTDRKADLLGLLMIPVATVKSFSSSNHVIGIAEVVLGRFFSLKFMSKEYRDNAFRPRNKGSKTASDPSAIRPSKSIEQPKEYKDDSWRVGQGGRRMDGEKKRVIAALGQFAFCSVVPLGGFDRRKVLKRDEEYFKASID</sequence>
<reference evidence="2 3" key="1">
    <citation type="journal article" date="2019" name="Nat. Ecol. Evol.">
        <title>Megaphylogeny resolves global patterns of mushroom evolution.</title>
        <authorList>
            <person name="Varga T."/>
            <person name="Krizsan K."/>
            <person name="Foldi C."/>
            <person name="Dima B."/>
            <person name="Sanchez-Garcia M."/>
            <person name="Sanchez-Ramirez S."/>
            <person name="Szollosi G.J."/>
            <person name="Szarkandi J.G."/>
            <person name="Papp V."/>
            <person name="Albert L."/>
            <person name="Andreopoulos W."/>
            <person name="Angelini C."/>
            <person name="Antonin V."/>
            <person name="Barry K.W."/>
            <person name="Bougher N.L."/>
            <person name="Buchanan P."/>
            <person name="Buyck B."/>
            <person name="Bense V."/>
            <person name="Catcheside P."/>
            <person name="Chovatia M."/>
            <person name="Cooper J."/>
            <person name="Damon W."/>
            <person name="Desjardin D."/>
            <person name="Finy P."/>
            <person name="Geml J."/>
            <person name="Haridas S."/>
            <person name="Hughes K."/>
            <person name="Justo A."/>
            <person name="Karasinski D."/>
            <person name="Kautmanova I."/>
            <person name="Kiss B."/>
            <person name="Kocsube S."/>
            <person name="Kotiranta H."/>
            <person name="LaButti K.M."/>
            <person name="Lechner B.E."/>
            <person name="Liimatainen K."/>
            <person name="Lipzen A."/>
            <person name="Lukacs Z."/>
            <person name="Mihaltcheva S."/>
            <person name="Morgado L.N."/>
            <person name="Niskanen T."/>
            <person name="Noordeloos M.E."/>
            <person name="Ohm R.A."/>
            <person name="Ortiz-Santana B."/>
            <person name="Ovrebo C."/>
            <person name="Racz N."/>
            <person name="Riley R."/>
            <person name="Savchenko A."/>
            <person name="Shiryaev A."/>
            <person name="Soop K."/>
            <person name="Spirin V."/>
            <person name="Szebenyi C."/>
            <person name="Tomsovsky M."/>
            <person name="Tulloss R.E."/>
            <person name="Uehling J."/>
            <person name="Grigoriev I.V."/>
            <person name="Vagvolgyi C."/>
            <person name="Papp T."/>
            <person name="Martin F.M."/>
            <person name="Miettinen O."/>
            <person name="Hibbett D.S."/>
            <person name="Nagy L.G."/>
        </authorList>
    </citation>
    <scope>NUCLEOTIDE SEQUENCE [LARGE SCALE GENOMIC DNA]</scope>
    <source>
        <strain evidence="2 3">CBS 962.96</strain>
    </source>
</reference>
<feature type="compositionally biased region" description="Basic and acidic residues" evidence="1">
    <location>
        <begin position="92"/>
        <end position="102"/>
    </location>
</feature>
<protein>
    <submittedName>
        <fullName evidence="2">Uncharacterized protein</fullName>
    </submittedName>
</protein>
<dbReference type="EMBL" id="ML179158">
    <property type="protein sequence ID" value="THU97308.1"/>
    <property type="molecule type" value="Genomic_DNA"/>
</dbReference>